<dbReference type="Proteomes" id="UP000828922">
    <property type="component" value="Linkage Group LG07"/>
</dbReference>
<gene>
    <name evidence="1" type="ORF">CY35_07G077200</name>
</gene>
<evidence type="ECO:0000313" key="1">
    <source>
        <dbReference type="EMBL" id="KAH9557269.1"/>
    </source>
</evidence>
<organism evidence="1 2">
    <name type="scientific">Sphagnum magellanicum</name>
    <dbReference type="NCBI Taxonomy" id="128215"/>
    <lineage>
        <taxon>Eukaryota</taxon>
        <taxon>Viridiplantae</taxon>
        <taxon>Streptophyta</taxon>
        <taxon>Embryophyta</taxon>
        <taxon>Bryophyta</taxon>
        <taxon>Sphagnophytina</taxon>
        <taxon>Sphagnopsida</taxon>
        <taxon>Sphagnales</taxon>
        <taxon>Sphagnaceae</taxon>
        <taxon>Sphagnum</taxon>
    </lineage>
</organism>
<evidence type="ECO:0000313" key="2">
    <source>
        <dbReference type="Proteomes" id="UP000828922"/>
    </source>
</evidence>
<protein>
    <submittedName>
        <fullName evidence="1">Uncharacterized protein</fullName>
    </submittedName>
</protein>
<proteinExistence type="predicted"/>
<comment type="caution">
    <text evidence="1">The sequence shown here is derived from an EMBL/GenBank/DDBJ whole genome shotgun (WGS) entry which is preliminary data.</text>
</comment>
<dbReference type="EMBL" id="CM038913">
    <property type="protein sequence ID" value="KAH9557269.1"/>
    <property type="molecule type" value="Genomic_DNA"/>
</dbReference>
<sequence>MTAAVMMSSEYHRSIPSNVDSSSSHSSSKMSLSSSSSSSSSSSATTTQPDTAAVRTVMGVMGSWAMSILLNNELRQDIKSKCSERLQLETPGFKVQYAEQAVLANLDWGIEGLESAVKTTNQEARAARLEYSEKMLQVPALLDPKRSTAGIPNTYLSAWAHLYLALVWKLRNNDFYVATHLLEMLLIDPTYARLDFAPDLWEQLFRPHLANIEIWFQQEYENILKVACMPKVPNLLKRGVHNNNHHHQKNDSDGAESIRDEVPATGDLHQEQVVRLELLNKLYMDCLDMNTQQYAQYYKDWMAYAAGGMRSGDEPSLPKTQTPPTPKQHETPPPPKVAVAGVQTMPLATLIEEEGSDDEVSGKRRINSLPGRVSRARSFEKEENPPKRLVHMEHQSDQTSLSSVNSTLASKDSPRSKLRRESGMEHKSPVGNGSSPLSPGEALYAIEVYWNGRRITQGELLQIWDRFSSGQMNSTQANAFVKQFCDRNGQRLTTKKLGELVKYIIQSSQLSLMLQQHEGGSGDFDLDPAFDLSTRPMSLSSTSGKHRDSVNSQATEHDVQPLEETANEQSRHPEEAVISKVSDLRMRWDTVPSHPNVAAEQSADKHLDEEAEEGADPLCSEEAEMAMGLVIDGKKITQGQLLQMWEDLSASQQLQQEDKYPFSSIIMQSDDDDGQGTTLAKLRELVKSAQKPRQRQLPVTQKSIHSIGSRTLLLYKPGPEGGVRSECQSEQLPVASRLGQAESIDDSETPAFSVTASTPHSPSAEEKREAHSKDQMSTNTADNVQVTQSQDQPASIVHQPFSSNCDCETKLRSLGDDNGSPNGHGEVMEAAEQSDVLTLPRDQPIAKELDIGGCSLEAVNPSPSSSLAPSCDKNHASAAEESTGFDKVAQNWSSKLLGIAQHGSGKHVLQSCSLHPSAHSPSPLSTSSLEDMGVARTAIASTNPRMQVAQDNLQDVNCQESTRGGVLSSCDSSIEIEDPSTTNAMAARQALEQRIQQDASTSSLTFLTNSSLDLSAGSPINGDGSWGIRHPSISGHPKLYSHHQSSQVKPPKDFVCFITKQLFEDPVTLETGQTFERHAIQEWLDHGNTTCPITHQRLSSLMLPQTNFVLKRLVDAWRDEHLELGYQLSSSSDPLCNTSATVIPSLHIMNHLQEAPFYNNETTGSSPRPKHRLSCRFSQRGNTLSQAGNSMTVEDLEGLMRVLKPALASLCTAEELTECEAAVRQIVHIWIEKKGSPAIVASLSKVAVIDGLMEVLSNSVNEEILRATVSLLSVLVFKDELARHAVVRADPSYETIVNVLQMEGVPQAAVLLYLLKPGSEHLAAMEIIPSVVKVLQESETIGMGAFQVSWSPKAAAVLLLEQLVTSFDFATNMSHAESVVHMGSVPFLISQLESKVFEERLGAAKVLCCCMQADGGCRYSVAYSANLSPLVEMLHNCKGQSRTVATSFLIELTHLNRREAIEKIMRPVQSEGILSSMCVLLVDLQIAPLEQRPLTAALLLQLDLLFESRRHSMYREEALEALVMALTAEENPKAQLEAAKVFATLGGRFSYSGKSLDEAWLLKTAGMAESYHRAMKDDQGPWSEDMVLNPDEGERVAAEWDLRVSHAILGSNGRRVLEAIGLALRSQDAQVAKFSLVAATWFATQLAELPDTGLQAVARNCFLQPMVLLVQQNGKEMEEKVLASLALNSFLSDAVGVQQMGEYSKDLIGPLQYLKSVTWTAKTMLNTLVNSPSMHSNSDIWAHGEVHLMDASLSGETRALLFAKGFLYSAHMDGSIKVWDTRRREPQLLKEVKAHLKPTLCLAYLQSANQLYTGSADKTIRVWALEDEGMKCLRMVDVKEPVVSLVVNSRFTAILPQGAGIKLLDETGSSKLLNGNKHVQSMLIIDDIIYCGCTDNSIQEIDTTTGAVVSIQAGMRLLRGKKPIYAMQVYQDLLFTAGAFVEGGGTKVWQRLTRVLVTSVPTQSDVRAMAVSDDFLYLASNLPGGTIEVWLRARLTKVATLNVGSKVTALSLVGETLYSGSEDGKIRAFALNS</sequence>
<name>A0ACB8HM10_9BRYO</name>
<keyword evidence="2" id="KW-1185">Reference proteome</keyword>
<accession>A0ACB8HM10</accession>
<reference evidence="2" key="1">
    <citation type="journal article" date="2022" name="New Phytol.">
        <title>Phylogenomic structure and speciation in an emerging model: the Sphagnum magellanicum complex (Bryophyta).</title>
        <authorList>
            <person name="Shaw A.J."/>
            <person name="Piatkowski B."/>
            <person name="Duffy A.M."/>
            <person name="Aguero B."/>
            <person name="Imwattana K."/>
            <person name="Nieto-Lugilde M."/>
            <person name="Healey A."/>
            <person name="Weston D.J."/>
            <person name="Patel M.N."/>
            <person name="Schmutz J."/>
            <person name="Grimwood J."/>
            <person name="Yavitt J.B."/>
            <person name="Hassel K."/>
            <person name="Stenoien H.K."/>
            <person name="Flatberg K.I."/>
            <person name="Bickford C.P."/>
            <person name="Hicks K.A."/>
        </authorList>
    </citation>
    <scope>NUCLEOTIDE SEQUENCE [LARGE SCALE GENOMIC DNA]</scope>
</reference>